<evidence type="ECO:0000313" key="1">
    <source>
        <dbReference type="EMBL" id="MEQ2304817.1"/>
    </source>
</evidence>
<gene>
    <name evidence="1" type="ORF">AMECASPLE_031264</name>
</gene>
<feature type="non-terminal residue" evidence="1">
    <location>
        <position position="1"/>
    </location>
</feature>
<reference evidence="1 2" key="1">
    <citation type="submission" date="2021-06" db="EMBL/GenBank/DDBJ databases">
        <authorList>
            <person name="Palmer J.M."/>
        </authorList>
    </citation>
    <scope>NUCLEOTIDE SEQUENCE [LARGE SCALE GENOMIC DNA]</scope>
    <source>
        <strain evidence="1 2">AS_MEX2019</strain>
        <tissue evidence="1">Muscle</tissue>
    </source>
</reference>
<name>A0ABV0ZGB2_9TELE</name>
<organism evidence="1 2">
    <name type="scientific">Ameca splendens</name>
    <dbReference type="NCBI Taxonomy" id="208324"/>
    <lineage>
        <taxon>Eukaryota</taxon>
        <taxon>Metazoa</taxon>
        <taxon>Chordata</taxon>
        <taxon>Craniata</taxon>
        <taxon>Vertebrata</taxon>
        <taxon>Euteleostomi</taxon>
        <taxon>Actinopterygii</taxon>
        <taxon>Neopterygii</taxon>
        <taxon>Teleostei</taxon>
        <taxon>Neoteleostei</taxon>
        <taxon>Acanthomorphata</taxon>
        <taxon>Ovalentaria</taxon>
        <taxon>Atherinomorphae</taxon>
        <taxon>Cyprinodontiformes</taxon>
        <taxon>Goodeidae</taxon>
        <taxon>Ameca</taxon>
    </lineage>
</organism>
<sequence>LLSFSTQSQLLSFSTQSQVCAPDSVDVIYVVTSSDLTNSSSDNVHLVYSTDDMGDLSYVQELDAAINVDILEDSGTVTFFTGHISNTDSLCLDDTLPLSSVI</sequence>
<accession>A0ABV0ZGB2</accession>
<dbReference type="EMBL" id="JAHRIP010060285">
    <property type="protein sequence ID" value="MEQ2304817.1"/>
    <property type="molecule type" value="Genomic_DNA"/>
</dbReference>
<dbReference type="Proteomes" id="UP001469553">
    <property type="component" value="Unassembled WGS sequence"/>
</dbReference>
<keyword evidence="2" id="KW-1185">Reference proteome</keyword>
<evidence type="ECO:0000313" key="2">
    <source>
        <dbReference type="Proteomes" id="UP001469553"/>
    </source>
</evidence>
<comment type="caution">
    <text evidence="1">The sequence shown here is derived from an EMBL/GenBank/DDBJ whole genome shotgun (WGS) entry which is preliminary data.</text>
</comment>
<protein>
    <submittedName>
        <fullName evidence="1">Uncharacterized protein</fullName>
    </submittedName>
</protein>
<proteinExistence type="predicted"/>